<accession>A0A564YJG6</accession>
<dbReference type="SUPFAM" id="SSF47113">
    <property type="entry name" value="Histone-fold"/>
    <property type="match status" value="1"/>
</dbReference>
<reference evidence="2 3" key="1">
    <citation type="submission" date="2019-07" db="EMBL/GenBank/DDBJ databases">
        <authorList>
            <person name="Jastrzebski P J."/>
            <person name="Paukszto L."/>
            <person name="Jastrzebski P J."/>
        </authorList>
    </citation>
    <scope>NUCLEOTIDE SEQUENCE [LARGE SCALE GENOMIC DNA]</scope>
    <source>
        <strain evidence="2 3">WMS-il1</strain>
    </source>
</reference>
<keyword evidence="3" id="KW-1185">Reference proteome</keyword>
<dbReference type="Gene3D" id="1.10.20.10">
    <property type="entry name" value="Histone, subunit A"/>
    <property type="match status" value="1"/>
</dbReference>
<dbReference type="AlphaFoldDB" id="A0A564YJG6"/>
<dbReference type="GO" id="GO:0046982">
    <property type="term" value="F:protein heterodimerization activity"/>
    <property type="evidence" value="ECO:0007669"/>
    <property type="project" value="InterPro"/>
</dbReference>
<name>A0A564YJG6_HYMDI</name>
<evidence type="ECO:0000313" key="2">
    <source>
        <dbReference type="EMBL" id="VUZ46743.1"/>
    </source>
</evidence>
<proteinExistence type="predicted"/>
<feature type="domain" description="Transcription factor CBF/NF-Y/archaeal histone" evidence="1">
    <location>
        <begin position="20"/>
        <end position="54"/>
    </location>
</feature>
<sequence>MQDTSSKDELCDIPLCISSSRMRNMMKSSPEVDCVSSDAVIAMIKATELFVKEMVLLSKPRESNEINYKELSSIQNVHDRFSFLSDILPQKITAKEWKEKYEKLFEFS</sequence>
<dbReference type="Proteomes" id="UP000321570">
    <property type="component" value="Unassembled WGS sequence"/>
</dbReference>
<dbReference type="InterPro" id="IPR003958">
    <property type="entry name" value="CBFA_NFYB_domain"/>
</dbReference>
<evidence type="ECO:0000313" key="3">
    <source>
        <dbReference type="Proteomes" id="UP000321570"/>
    </source>
</evidence>
<evidence type="ECO:0000259" key="1">
    <source>
        <dbReference type="Pfam" id="PF00808"/>
    </source>
</evidence>
<dbReference type="EMBL" id="CABIJS010000222">
    <property type="protein sequence ID" value="VUZ46743.1"/>
    <property type="molecule type" value="Genomic_DNA"/>
</dbReference>
<protein>
    <recommendedName>
        <fullName evidence="1">Transcription factor CBF/NF-Y/archaeal histone domain-containing protein</fullName>
    </recommendedName>
</protein>
<gene>
    <name evidence="2" type="ORF">WMSIL1_LOCUS6754</name>
</gene>
<dbReference type="InterPro" id="IPR009072">
    <property type="entry name" value="Histone-fold"/>
</dbReference>
<dbReference type="Pfam" id="PF00808">
    <property type="entry name" value="CBFD_NFYB_HMF"/>
    <property type="match status" value="1"/>
</dbReference>
<organism evidence="2 3">
    <name type="scientific">Hymenolepis diminuta</name>
    <name type="common">Rat tapeworm</name>
    <dbReference type="NCBI Taxonomy" id="6216"/>
    <lineage>
        <taxon>Eukaryota</taxon>
        <taxon>Metazoa</taxon>
        <taxon>Spiralia</taxon>
        <taxon>Lophotrochozoa</taxon>
        <taxon>Platyhelminthes</taxon>
        <taxon>Cestoda</taxon>
        <taxon>Eucestoda</taxon>
        <taxon>Cyclophyllidea</taxon>
        <taxon>Hymenolepididae</taxon>
        <taxon>Hymenolepis</taxon>
    </lineage>
</organism>